<dbReference type="PANTHER" id="PTHR14226">
    <property type="entry name" value="NEUROPATHY TARGET ESTERASE/SWISS CHEESE D.MELANOGASTER"/>
    <property type="match status" value="1"/>
</dbReference>
<evidence type="ECO:0000256" key="4">
    <source>
        <dbReference type="PROSITE-ProRule" id="PRU01161"/>
    </source>
</evidence>
<feature type="short sequence motif" description="DGA/G" evidence="4">
    <location>
        <begin position="186"/>
        <end position="188"/>
    </location>
</feature>
<dbReference type="Pfam" id="PF01734">
    <property type="entry name" value="Patatin"/>
    <property type="match status" value="1"/>
</dbReference>
<keyword evidence="1 4" id="KW-0378">Hydrolase</keyword>
<dbReference type="InterPro" id="IPR045943">
    <property type="entry name" value="DUF6363"/>
</dbReference>
<evidence type="ECO:0000313" key="6">
    <source>
        <dbReference type="EMBL" id="SHE99883.1"/>
    </source>
</evidence>
<dbReference type="SUPFAM" id="SSF52151">
    <property type="entry name" value="FabD/lysophospholipase-like"/>
    <property type="match status" value="1"/>
</dbReference>
<dbReference type="Gene3D" id="3.40.1090.10">
    <property type="entry name" value="Cytosolic phospholipase A2 catalytic domain"/>
    <property type="match status" value="2"/>
</dbReference>
<dbReference type="GO" id="GO:0016042">
    <property type="term" value="P:lipid catabolic process"/>
    <property type="evidence" value="ECO:0007669"/>
    <property type="project" value="UniProtKB-UniRule"/>
</dbReference>
<dbReference type="PANTHER" id="PTHR14226:SF25">
    <property type="entry name" value="PHOSPHOESTERASE"/>
    <property type="match status" value="1"/>
</dbReference>
<dbReference type="InterPro" id="IPR050301">
    <property type="entry name" value="NTE"/>
</dbReference>
<dbReference type="Proteomes" id="UP000184159">
    <property type="component" value="Unassembled WGS sequence"/>
</dbReference>
<dbReference type="PROSITE" id="PS51635">
    <property type="entry name" value="PNPLA"/>
    <property type="match status" value="1"/>
</dbReference>
<accession>A0A1M4Y2U2</accession>
<gene>
    <name evidence="6" type="ORF">SAMN02745781_01258</name>
</gene>
<organism evidence="6 7">
    <name type="scientific">Vibrio gazogenes DSM 21264 = NBRC 103151</name>
    <dbReference type="NCBI Taxonomy" id="1123492"/>
    <lineage>
        <taxon>Bacteria</taxon>
        <taxon>Pseudomonadati</taxon>
        <taxon>Pseudomonadota</taxon>
        <taxon>Gammaproteobacteria</taxon>
        <taxon>Vibrionales</taxon>
        <taxon>Vibrionaceae</taxon>
        <taxon>Vibrio</taxon>
    </lineage>
</organism>
<evidence type="ECO:0000256" key="3">
    <source>
        <dbReference type="ARBA" id="ARBA00023098"/>
    </source>
</evidence>
<dbReference type="EMBL" id="FQUH01000004">
    <property type="protein sequence ID" value="SHE99883.1"/>
    <property type="molecule type" value="Genomic_DNA"/>
</dbReference>
<dbReference type="CDD" id="cd07208">
    <property type="entry name" value="Pat_hypo_Ecoli_yjju_like"/>
    <property type="match status" value="1"/>
</dbReference>
<dbReference type="RefSeq" id="WP_072956922.1">
    <property type="nucleotide sequence ID" value="NZ_FQUH01000004.1"/>
</dbReference>
<evidence type="ECO:0000259" key="5">
    <source>
        <dbReference type="PROSITE" id="PS51635"/>
    </source>
</evidence>
<reference evidence="7" key="1">
    <citation type="submission" date="2016-11" db="EMBL/GenBank/DDBJ databases">
        <authorList>
            <person name="Varghese N."/>
            <person name="Submissions S."/>
        </authorList>
    </citation>
    <scope>NUCLEOTIDE SEQUENCE [LARGE SCALE GENOMIC DNA]</scope>
    <source>
        <strain evidence="7">DSM 21264</strain>
    </source>
</reference>
<keyword evidence="3 4" id="KW-0443">Lipid metabolism</keyword>
<evidence type="ECO:0000256" key="2">
    <source>
        <dbReference type="ARBA" id="ARBA00022963"/>
    </source>
</evidence>
<dbReference type="AlphaFoldDB" id="A0A1M4Y2U2"/>
<dbReference type="GO" id="GO:0016787">
    <property type="term" value="F:hydrolase activity"/>
    <property type="evidence" value="ECO:0007669"/>
    <property type="project" value="UniProtKB-UniRule"/>
</dbReference>
<evidence type="ECO:0000313" key="7">
    <source>
        <dbReference type="Proteomes" id="UP000184159"/>
    </source>
</evidence>
<protein>
    <submittedName>
        <fullName evidence="6">Predicted phospholipase, patatin/cPLA2 family</fullName>
    </submittedName>
</protein>
<evidence type="ECO:0000256" key="1">
    <source>
        <dbReference type="ARBA" id="ARBA00022801"/>
    </source>
</evidence>
<keyword evidence="7" id="KW-1185">Reference proteome</keyword>
<feature type="domain" description="PNPLA" evidence="5">
    <location>
        <begin position="30"/>
        <end position="199"/>
    </location>
</feature>
<name>A0A1M4Y2U2_VIBGA</name>
<keyword evidence="2 4" id="KW-0442">Lipid degradation</keyword>
<dbReference type="Pfam" id="PF19890">
    <property type="entry name" value="DUF6363"/>
    <property type="match status" value="1"/>
</dbReference>
<feature type="active site" description="Proton acceptor" evidence="4">
    <location>
        <position position="186"/>
    </location>
</feature>
<feature type="active site" description="Nucleophile" evidence="4">
    <location>
        <position position="64"/>
    </location>
</feature>
<proteinExistence type="predicted"/>
<feature type="short sequence motif" description="GXSXG" evidence="4">
    <location>
        <begin position="62"/>
        <end position="66"/>
    </location>
</feature>
<dbReference type="InterPro" id="IPR002641">
    <property type="entry name" value="PNPLA_dom"/>
</dbReference>
<sequence>MGKNVGVISEQQVIDDCDRLSRFIGGKNALVAQGGGQRGIFTAGVLDAFNLSNFDPFDVYYGTSAGALNLCAFLCRQHGLGKAFITDLTTDSSFFNLFAYIRKKQYVDLSWALERIVEYPYRLDLDMGRQVLGERKAYAAVTSSETLIDHYLPMVQPNWKEVLLASCAIPTLCHHPININGESYVDGGISASIPVQEAWRQGARFIAVIRTESVTNNKAGLQSAELPPKPSEAWLHQSFSYLQNQWQQKVTQWRQDWRNYLRQKMSLVPQEEMLNGGRWLFGSEQLYRMSHLIGGSMDTRLTDMLMVHYQTYALTLEFLKRPPDDVFVIQIAPEQPLRSNTLLSRKSDLLWDYEQGLQAGYNFIRSWENARALSGQSLKASKSGLLES</sequence>
<dbReference type="InterPro" id="IPR016035">
    <property type="entry name" value="Acyl_Trfase/lysoPLipase"/>
</dbReference>
<feature type="short sequence motif" description="GXGXXG" evidence="4">
    <location>
        <begin position="34"/>
        <end position="39"/>
    </location>
</feature>
<dbReference type="InterPro" id="IPR037483">
    <property type="entry name" value="YjjU-like"/>
</dbReference>